<accession>A0A0U1L3E1</accession>
<keyword evidence="1" id="KW-0472">Membrane</keyword>
<dbReference type="AlphaFoldDB" id="A0A0U1L3E1"/>
<keyword evidence="1" id="KW-0812">Transmembrane</keyword>
<feature type="transmembrane region" description="Helical" evidence="1">
    <location>
        <begin position="64"/>
        <end position="83"/>
    </location>
</feature>
<proteinExistence type="predicted"/>
<dbReference type="EMBL" id="CTRP01000014">
    <property type="protein sequence ID" value="CQR74186.1"/>
    <property type="molecule type" value="Genomic_DNA"/>
</dbReference>
<sequence length="153" mass="17837">MYREVDCMQKLLLVMACCSIVWNYDIPQRYRRYENGQVLCGRRLVRLTLLRMGRHVGAKVARRLTLMLLFFSWMSLSCYFIAISATFQTIGLKLVALLAAILGTIVLWQDMEGAYRNFTEWCYNQEDSIILVTKGCWEIILAGLIFINVYVMK</sequence>
<organism evidence="2 3">
    <name type="scientific">Sporomusa ovata</name>
    <dbReference type="NCBI Taxonomy" id="2378"/>
    <lineage>
        <taxon>Bacteria</taxon>
        <taxon>Bacillati</taxon>
        <taxon>Bacillota</taxon>
        <taxon>Negativicutes</taxon>
        <taxon>Selenomonadales</taxon>
        <taxon>Sporomusaceae</taxon>
        <taxon>Sporomusa</taxon>
    </lineage>
</organism>
<reference evidence="3" key="1">
    <citation type="submission" date="2015-03" db="EMBL/GenBank/DDBJ databases">
        <authorList>
            <person name="Nijsse Bart"/>
        </authorList>
    </citation>
    <scope>NUCLEOTIDE SEQUENCE [LARGE SCALE GENOMIC DNA]</scope>
</reference>
<gene>
    <name evidence="2" type="ORF">SpAn4DRAFT_0648</name>
</gene>
<keyword evidence="1" id="KW-1133">Transmembrane helix</keyword>
<name>A0A0U1L3E1_9FIRM</name>
<feature type="transmembrane region" description="Helical" evidence="1">
    <location>
        <begin position="90"/>
        <end position="109"/>
    </location>
</feature>
<evidence type="ECO:0000313" key="2">
    <source>
        <dbReference type="EMBL" id="CQR74186.1"/>
    </source>
</evidence>
<protein>
    <submittedName>
        <fullName evidence="2">Uncharacterized protein</fullName>
    </submittedName>
</protein>
<dbReference type="Proteomes" id="UP000049855">
    <property type="component" value="Unassembled WGS sequence"/>
</dbReference>
<evidence type="ECO:0000256" key="1">
    <source>
        <dbReference type="SAM" id="Phobius"/>
    </source>
</evidence>
<keyword evidence="3" id="KW-1185">Reference proteome</keyword>
<feature type="transmembrane region" description="Helical" evidence="1">
    <location>
        <begin position="129"/>
        <end position="151"/>
    </location>
</feature>
<evidence type="ECO:0000313" key="3">
    <source>
        <dbReference type="Proteomes" id="UP000049855"/>
    </source>
</evidence>